<dbReference type="AlphaFoldDB" id="A0A653CI58"/>
<evidence type="ECO:0000256" key="5">
    <source>
        <dbReference type="ARBA" id="ARBA00023136"/>
    </source>
</evidence>
<keyword evidence="2 10" id="KW-0813">Transport</keyword>
<dbReference type="GO" id="GO:1990429">
    <property type="term" value="C:peroxisomal importomer complex"/>
    <property type="evidence" value="ECO:0007669"/>
    <property type="project" value="TreeGrafter"/>
</dbReference>
<feature type="domain" description="Peroxisome membrane anchor protein Pex14p N-terminal" evidence="12">
    <location>
        <begin position="24"/>
        <end position="61"/>
    </location>
</feature>
<dbReference type="EMBL" id="CAACVG010007907">
    <property type="protein sequence ID" value="VEN47595.1"/>
    <property type="molecule type" value="Genomic_DNA"/>
</dbReference>
<evidence type="ECO:0000256" key="6">
    <source>
        <dbReference type="ARBA" id="ARBA00023140"/>
    </source>
</evidence>
<reference evidence="13 14" key="1">
    <citation type="submission" date="2019-01" db="EMBL/GenBank/DDBJ databases">
        <authorList>
            <person name="Sayadi A."/>
        </authorList>
    </citation>
    <scope>NUCLEOTIDE SEQUENCE [LARGE SCALE GENOMIC DNA]</scope>
</reference>
<evidence type="ECO:0000256" key="10">
    <source>
        <dbReference type="RuleBase" id="RU367032"/>
    </source>
</evidence>
<dbReference type="Proteomes" id="UP000410492">
    <property type="component" value="Unassembled WGS sequence"/>
</dbReference>
<sequence>PGTRRNGKCCSLKEARFLTFKFQVQTAINFLENPNVINTPLAQKQNFLRRKGLTDKEIQIACDKSGAYTRHEEQQRRLPPPLSTSMSTVCNHPMYGQMQLSWFDRIREILHNLAILSIVAYVVQKFYQKYIAPFLFGKKKKSVEETIEELDKNVKSSVGEIKDDLQSVKVEVDRLNGDNTSRQLAELKSDIATVKGLLLGRKQFPSVASCPVVPPSIPAWQMSSVTQDEHDGEERKEDLEELGSGSGSSEHEHGMKTSESSLEIISSKDCDSESCHSRKSHKDDNEKE</sequence>
<dbReference type="GO" id="GO:0016560">
    <property type="term" value="P:protein import into peroxisome matrix, docking"/>
    <property type="evidence" value="ECO:0007669"/>
    <property type="project" value="UniProtKB-UniRule"/>
</dbReference>
<dbReference type="InterPro" id="IPR006785">
    <property type="entry name" value="Pex14_N"/>
</dbReference>
<evidence type="ECO:0000313" key="14">
    <source>
        <dbReference type="Proteomes" id="UP000410492"/>
    </source>
</evidence>
<dbReference type="InterPro" id="IPR025655">
    <property type="entry name" value="PEX14"/>
</dbReference>
<proteinExistence type="inferred from homology"/>
<comment type="subcellular location">
    <subcellularLocation>
        <location evidence="9 10">Peroxisome membrane</location>
    </subcellularLocation>
</comment>
<dbReference type="PANTHER" id="PTHR23058">
    <property type="entry name" value="PEROXISOMAL MEMBRANE PROTEIN PEX14"/>
    <property type="match status" value="1"/>
</dbReference>
<dbReference type="PANTHER" id="PTHR23058:SF0">
    <property type="entry name" value="PEROXISOMAL MEMBRANE PROTEIN PEX14"/>
    <property type="match status" value="1"/>
</dbReference>
<feature type="compositionally biased region" description="Basic and acidic residues" evidence="11">
    <location>
        <begin position="227"/>
        <end position="238"/>
    </location>
</feature>
<evidence type="ECO:0000256" key="11">
    <source>
        <dbReference type="SAM" id="MobiDB-lite"/>
    </source>
</evidence>
<name>A0A653CI58_CALMS</name>
<accession>A0A653CI58</accession>
<protein>
    <recommendedName>
        <fullName evidence="7 10">Peroxisomal membrane protein PEX14</fullName>
    </recommendedName>
    <alternativeName>
        <fullName evidence="8 10">Peroxin-14</fullName>
    </alternativeName>
</protein>
<dbReference type="Gene3D" id="1.10.10.10">
    <property type="entry name" value="Winged helix-like DNA-binding domain superfamily/Winged helix DNA-binding domain"/>
    <property type="match status" value="1"/>
</dbReference>
<dbReference type="Pfam" id="PF04695">
    <property type="entry name" value="Pex14_N"/>
    <property type="match status" value="1"/>
</dbReference>
<feature type="region of interest" description="Disordered" evidence="11">
    <location>
        <begin position="224"/>
        <end position="288"/>
    </location>
</feature>
<evidence type="ECO:0000256" key="1">
    <source>
        <dbReference type="ARBA" id="ARBA00005443"/>
    </source>
</evidence>
<keyword evidence="5 10" id="KW-0472">Membrane</keyword>
<dbReference type="GO" id="GO:0005778">
    <property type="term" value="C:peroxisomal membrane"/>
    <property type="evidence" value="ECO:0007669"/>
    <property type="project" value="UniProtKB-SubCell"/>
</dbReference>
<dbReference type="InterPro" id="IPR036388">
    <property type="entry name" value="WH-like_DNA-bd_sf"/>
</dbReference>
<dbReference type="OrthoDB" id="441517at2759"/>
<comment type="similarity">
    <text evidence="1 10">Belongs to the peroxin-14 family.</text>
</comment>
<evidence type="ECO:0000256" key="2">
    <source>
        <dbReference type="ARBA" id="ARBA00022448"/>
    </source>
</evidence>
<evidence type="ECO:0000313" key="13">
    <source>
        <dbReference type="EMBL" id="VEN47595.1"/>
    </source>
</evidence>
<keyword evidence="14" id="KW-1185">Reference proteome</keyword>
<evidence type="ECO:0000256" key="9">
    <source>
        <dbReference type="ARBA" id="ARBA00046271"/>
    </source>
</evidence>
<evidence type="ECO:0000256" key="8">
    <source>
        <dbReference type="ARBA" id="ARBA00029691"/>
    </source>
</evidence>
<gene>
    <name evidence="13" type="ORF">CALMAC_LOCUS9313</name>
</gene>
<feature type="compositionally biased region" description="Basic and acidic residues" evidence="11">
    <location>
        <begin position="266"/>
        <end position="288"/>
    </location>
</feature>
<dbReference type="GO" id="GO:0005102">
    <property type="term" value="F:signaling receptor binding"/>
    <property type="evidence" value="ECO:0007669"/>
    <property type="project" value="TreeGrafter"/>
</dbReference>
<feature type="non-terminal residue" evidence="13">
    <location>
        <position position="1"/>
    </location>
</feature>
<keyword evidence="4" id="KW-0811">Translocation</keyword>
<comment type="function">
    <text evidence="10">Component of the PEX13-PEX14 docking complex, a translocon channel that specifically mediates the import of peroxisomal cargo proteins bound to PEX5 receptor. The PEX13-PEX14 docking complex forms a large import pore which can be opened to a diameter of about 9 nm. Mechanistically, PEX5 receptor along with cargo proteins associates with the PEX14 subunit of the PEX13-PEX14 docking complex in the cytosol, leading to the insertion of the receptor into the organelle membrane with the concomitant translocation of the cargo into the peroxisome matrix.</text>
</comment>
<evidence type="ECO:0000256" key="3">
    <source>
        <dbReference type="ARBA" id="ARBA00022927"/>
    </source>
</evidence>
<organism evidence="13 14">
    <name type="scientific">Callosobruchus maculatus</name>
    <name type="common">Southern cowpea weevil</name>
    <name type="synonym">Pulse bruchid</name>
    <dbReference type="NCBI Taxonomy" id="64391"/>
    <lineage>
        <taxon>Eukaryota</taxon>
        <taxon>Metazoa</taxon>
        <taxon>Ecdysozoa</taxon>
        <taxon>Arthropoda</taxon>
        <taxon>Hexapoda</taxon>
        <taxon>Insecta</taxon>
        <taxon>Pterygota</taxon>
        <taxon>Neoptera</taxon>
        <taxon>Endopterygota</taxon>
        <taxon>Coleoptera</taxon>
        <taxon>Polyphaga</taxon>
        <taxon>Cucujiformia</taxon>
        <taxon>Chrysomeloidea</taxon>
        <taxon>Chrysomelidae</taxon>
        <taxon>Bruchinae</taxon>
        <taxon>Bruchini</taxon>
        <taxon>Callosobruchus</taxon>
    </lineage>
</organism>
<keyword evidence="3 10" id="KW-0653">Protein transport</keyword>
<evidence type="ECO:0000256" key="7">
    <source>
        <dbReference type="ARBA" id="ARBA00029502"/>
    </source>
</evidence>
<evidence type="ECO:0000259" key="12">
    <source>
        <dbReference type="Pfam" id="PF04695"/>
    </source>
</evidence>
<keyword evidence="6 10" id="KW-0576">Peroxisome</keyword>
<evidence type="ECO:0000256" key="4">
    <source>
        <dbReference type="ARBA" id="ARBA00023010"/>
    </source>
</evidence>